<gene>
    <name evidence="1" type="ORF">BpHYR1_043819</name>
</gene>
<proteinExistence type="predicted"/>
<organism evidence="1 2">
    <name type="scientific">Brachionus plicatilis</name>
    <name type="common">Marine rotifer</name>
    <name type="synonym">Brachionus muelleri</name>
    <dbReference type="NCBI Taxonomy" id="10195"/>
    <lineage>
        <taxon>Eukaryota</taxon>
        <taxon>Metazoa</taxon>
        <taxon>Spiralia</taxon>
        <taxon>Gnathifera</taxon>
        <taxon>Rotifera</taxon>
        <taxon>Eurotatoria</taxon>
        <taxon>Monogononta</taxon>
        <taxon>Pseudotrocha</taxon>
        <taxon>Ploima</taxon>
        <taxon>Brachionidae</taxon>
        <taxon>Brachionus</taxon>
    </lineage>
</organism>
<evidence type="ECO:0000313" key="1">
    <source>
        <dbReference type="EMBL" id="RNA27863.1"/>
    </source>
</evidence>
<keyword evidence="2" id="KW-1185">Reference proteome</keyword>
<comment type="caution">
    <text evidence="1">The sequence shown here is derived from an EMBL/GenBank/DDBJ whole genome shotgun (WGS) entry which is preliminary data.</text>
</comment>
<reference evidence="1 2" key="1">
    <citation type="journal article" date="2018" name="Sci. Rep.">
        <title>Genomic signatures of local adaptation to the degree of environmental predictability in rotifers.</title>
        <authorList>
            <person name="Franch-Gras L."/>
            <person name="Hahn C."/>
            <person name="Garcia-Roger E.M."/>
            <person name="Carmona M.J."/>
            <person name="Serra M."/>
            <person name="Gomez A."/>
        </authorList>
    </citation>
    <scope>NUCLEOTIDE SEQUENCE [LARGE SCALE GENOMIC DNA]</scope>
    <source>
        <strain evidence="1">HYR1</strain>
    </source>
</reference>
<sequence length="66" mass="7692">MLNLIYLSIKNIVIIIKPYCITNFPINNDPLKLVEPICLITLNEGIYNQNFNQYQAHNPRNDDNDT</sequence>
<dbReference type="AlphaFoldDB" id="A0A3M7RWB2"/>
<dbReference type="Proteomes" id="UP000276133">
    <property type="component" value="Unassembled WGS sequence"/>
</dbReference>
<accession>A0A3M7RWB2</accession>
<evidence type="ECO:0000313" key="2">
    <source>
        <dbReference type="Proteomes" id="UP000276133"/>
    </source>
</evidence>
<protein>
    <submittedName>
        <fullName evidence="1">Uncharacterized protein</fullName>
    </submittedName>
</protein>
<dbReference type="EMBL" id="REGN01002483">
    <property type="protein sequence ID" value="RNA27863.1"/>
    <property type="molecule type" value="Genomic_DNA"/>
</dbReference>
<name>A0A3M7RWB2_BRAPC</name>